<gene>
    <name evidence="2" type="ORF">BGZ96_008252</name>
</gene>
<sequence length="92" mass="9971">MTSFKAAILLLVAAAATEASVKFADSKSQVYWVAAGNHECHNFPAWFNDKATTYEIRANYNCIVYIDGGCKGDSAALSDSDWRELPFLGASS</sequence>
<comment type="caution">
    <text evidence="2">The sequence shown here is derived from an EMBL/GenBank/DDBJ whole genome shotgun (WGS) entry which is preliminary data.</text>
</comment>
<feature type="chain" id="PRO_5045395909" evidence="1">
    <location>
        <begin position="20"/>
        <end position="92"/>
    </location>
</feature>
<reference evidence="2 3" key="1">
    <citation type="journal article" date="2020" name="Fungal Divers.">
        <title>Resolving the Mortierellaceae phylogeny through synthesis of multi-gene phylogenetics and phylogenomics.</title>
        <authorList>
            <person name="Vandepol N."/>
            <person name="Liber J."/>
            <person name="Desiro A."/>
            <person name="Na H."/>
            <person name="Kennedy M."/>
            <person name="Barry K."/>
            <person name="Grigoriev I.V."/>
            <person name="Miller A.N."/>
            <person name="O'Donnell K."/>
            <person name="Stajich J.E."/>
            <person name="Bonito G."/>
        </authorList>
    </citation>
    <scope>NUCLEOTIDE SEQUENCE [LARGE SCALE GENOMIC DNA]</scope>
    <source>
        <strain evidence="2 3">AD045</strain>
    </source>
</reference>
<organism evidence="2 3">
    <name type="scientific">Linnemannia gamsii</name>
    <dbReference type="NCBI Taxonomy" id="64522"/>
    <lineage>
        <taxon>Eukaryota</taxon>
        <taxon>Fungi</taxon>
        <taxon>Fungi incertae sedis</taxon>
        <taxon>Mucoromycota</taxon>
        <taxon>Mortierellomycotina</taxon>
        <taxon>Mortierellomycetes</taxon>
        <taxon>Mortierellales</taxon>
        <taxon>Mortierellaceae</taxon>
        <taxon>Linnemannia</taxon>
    </lineage>
</organism>
<feature type="non-terminal residue" evidence="2">
    <location>
        <position position="92"/>
    </location>
</feature>
<accession>A0ABQ7JZB0</accession>
<dbReference type="Proteomes" id="UP001194696">
    <property type="component" value="Unassembled WGS sequence"/>
</dbReference>
<name>A0ABQ7JZB0_9FUNG</name>
<protein>
    <submittedName>
        <fullName evidence="2">Uncharacterized protein</fullName>
    </submittedName>
</protein>
<proteinExistence type="predicted"/>
<keyword evidence="3" id="KW-1185">Reference proteome</keyword>
<keyword evidence="1" id="KW-0732">Signal</keyword>
<evidence type="ECO:0000256" key="1">
    <source>
        <dbReference type="SAM" id="SignalP"/>
    </source>
</evidence>
<dbReference type="EMBL" id="JAAAIM010000450">
    <property type="protein sequence ID" value="KAG0287888.1"/>
    <property type="molecule type" value="Genomic_DNA"/>
</dbReference>
<evidence type="ECO:0000313" key="2">
    <source>
        <dbReference type="EMBL" id="KAG0287888.1"/>
    </source>
</evidence>
<feature type="signal peptide" evidence="1">
    <location>
        <begin position="1"/>
        <end position="19"/>
    </location>
</feature>
<evidence type="ECO:0000313" key="3">
    <source>
        <dbReference type="Proteomes" id="UP001194696"/>
    </source>
</evidence>